<dbReference type="PANTHER" id="PTHR46504:SF2">
    <property type="entry name" value="TRNASE Z TRZ1"/>
    <property type="match status" value="1"/>
</dbReference>
<protein>
    <submittedName>
        <fullName evidence="1">Ribonuclease Z</fullName>
    </submittedName>
</protein>
<proteinExistence type="predicted"/>
<dbReference type="EMBL" id="PGEX01000001">
    <property type="protein sequence ID" value="PJJ42709.1"/>
    <property type="molecule type" value="Genomic_DNA"/>
</dbReference>
<dbReference type="RefSeq" id="WP_100426555.1">
    <property type="nucleotide sequence ID" value="NZ_PGEX01000001.1"/>
</dbReference>
<dbReference type="OrthoDB" id="9800940at2"/>
<evidence type="ECO:0000313" key="1">
    <source>
        <dbReference type="EMBL" id="PJJ42709.1"/>
    </source>
</evidence>
<organism evidence="1 2">
    <name type="scientific">Hallerella succinigenes</name>
    <dbReference type="NCBI Taxonomy" id="1896222"/>
    <lineage>
        <taxon>Bacteria</taxon>
        <taxon>Pseudomonadati</taxon>
        <taxon>Fibrobacterota</taxon>
        <taxon>Fibrobacteria</taxon>
        <taxon>Fibrobacterales</taxon>
        <taxon>Fibrobacteraceae</taxon>
        <taxon>Hallerella</taxon>
    </lineage>
</organism>
<dbReference type="InterPro" id="IPR036866">
    <property type="entry name" value="RibonucZ/Hydroxyglut_hydro"/>
</dbReference>
<evidence type="ECO:0000313" key="2">
    <source>
        <dbReference type="Proteomes" id="UP000231134"/>
    </source>
</evidence>
<dbReference type="Proteomes" id="UP000231134">
    <property type="component" value="Unassembled WGS sequence"/>
</dbReference>
<dbReference type="AlphaFoldDB" id="A0A2M9AAH5"/>
<accession>A0A2M9AAH5</accession>
<dbReference type="Gene3D" id="3.60.15.10">
    <property type="entry name" value="Ribonuclease Z/Hydroxyacylglutathione hydrolase-like"/>
    <property type="match status" value="1"/>
</dbReference>
<reference evidence="1 2" key="1">
    <citation type="submission" date="2017-11" db="EMBL/GenBank/DDBJ databases">
        <title>Animal gut microbial communities from fecal samples from Wisconsin, USA.</title>
        <authorList>
            <person name="Neumann A."/>
        </authorList>
    </citation>
    <scope>NUCLEOTIDE SEQUENCE [LARGE SCALE GENOMIC DNA]</scope>
    <source>
        <strain evidence="1 2">UWS3</strain>
    </source>
</reference>
<dbReference type="SUPFAM" id="SSF56281">
    <property type="entry name" value="Metallo-hydrolase/oxidoreductase"/>
    <property type="match status" value="1"/>
</dbReference>
<name>A0A2M9AAH5_9BACT</name>
<comment type="caution">
    <text evidence="1">The sequence shown here is derived from an EMBL/GenBank/DDBJ whole genome shotgun (WGS) entry which is preliminary data.</text>
</comment>
<gene>
    <name evidence="1" type="ORF">BGX16_2753</name>
</gene>
<sequence>MQENRSLHNALRQVRHHVGKVNIHGFSVSGLATYLQLPEYDFCVDMGECPVSAIGINHVFLTHAHGDHSRCLMRHHSLRRMMGVEKPSVYYISEDLVPGAEKWIHSEAIFEGVPEQRFKLPEIVAMKAGEKVPLKYRKDLSIEAFRTRHTQVGRQNFLPSMGVTLYNHKNKLKDEFLGYDTTQIIELRKQGIEITREVFDPLITFMGDCLGDNLTDPDLAAIWNSEVLVTECTFVDDGEESMADKKGHTHIAQLVKALEIYGPTMQCKHIVLNHFSMKYSSDHILGTILKKIPEAYRDKIIAFI</sequence>
<keyword evidence="2" id="KW-1185">Reference proteome</keyword>
<dbReference type="PANTHER" id="PTHR46504">
    <property type="entry name" value="TRNASE Z TRZ1"/>
    <property type="match status" value="1"/>
</dbReference>